<dbReference type="InterPro" id="IPR020904">
    <property type="entry name" value="Sc_DH/Rdtase_CS"/>
</dbReference>
<dbReference type="NCBIfam" id="NF009466">
    <property type="entry name" value="PRK12826.1-2"/>
    <property type="match status" value="1"/>
</dbReference>
<evidence type="ECO:0000256" key="2">
    <source>
        <dbReference type="SAM" id="MobiDB-lite"/>
    </source>
</evidence>
<gene>
    <name evidence="4" type="ORF">J2Z21_006984</name>
</gene>
<dbReference type="Gene3D" id="3.40.50.720">
    <property type="entry name" value="NAD(P)-binding Rossmann-like Domain"/>
    <property type="match status" value="1"/>
</dbReference>
<organism evidence="4 5">
    <name type="scientific">Streptomyces griseochromogenes</name>
    <dbReference type="NCBI Taxonomy" id="68214"/>
    <lineage>
        <taxon>Bacteria</taxon>
        <taxon>Bacillati</taxon>
        <taxon>Actinomycetota</taxon>
        <taxon>Actinomycetes</taxon>
        <taxon>Kitasatosporales</taxon>
        <taxon>Streptomycetaceae</taxon>
        <taxon>Streptomyces</taxon>
    </lineage>
</organism>
<dbReference type="GO" id="GO:0004316">
    <property type="term" value="F:3-oxoacyl-[acyl-carrier-protein] reductase (NADPH) activity"/>
    <property type="evidence" value="ECO:0007669"/>
    <property type="project" value="UniProtKB-EC"/>
</dbReference>
<protein>
    <submittedName>
        <fullName evidence="4">3-oxoacyl-[acyl-carrier protein] reductase</fullName>
        <ecNumber evidence="4">1.1.1.100</ecNumber>
    </submittedName>
</protein>
<dbReference type="InterPro" id="IPR036291">
    <property type="entry name" value="NAD(P)-bd_dom_sf"/>
</dbReference>
<dbReference type="SMART" id="SM00822">
    <property type="entry name" value="PKS_KR"/>
    <property type="match status" value="1"/>
</dbReference>
<dbReference type="InterPro" id="IPR002347">
    <property type="entry name" value="SDR_fam"/>
</dbReference>
<proteinExistence type="inferred from homology"/>
<keyword evidence="4" id="KW-0560">Oxidoreductase</keyword>
<name>A0ABS4M2S4_9ACTN</name>
<dbReference type="SUPFAM" id="SSF51735">
    <property type="entry name" value="NAD(P)-binding Rossmann-fold domains"/>
    <property type="match status" value="1"/>
</dbReference>
<dbReference type="PANTHER" id="PTHR42879">
    <property type="entry name" value="3-OXOACYL-(ACYL-CARRIER-PROTEIN) REDUCTASE"/>
    <property type="match status" value="1"/>
</dbReference>
<dbReference type="PROSITE" id="PS00061">
    <property type="entry name" value="ADH_SHORT"/>
    <property type="match status" value="1"/>
</dbReference>
<feature type="region of interest" description="Disordered" evidence="2">
    <location>
        <begin position="1"/>
        <end position="25"/>
    </location>
</feature>
<comment type="caution">
    <text evidence="4">The sequence shown here is derived from an EMBL/GenBank/DDBJ whole genome shotgun (WGS) entry which is preliminary data.</text>
</comment>
<dbReference type="PRINTS" id="PR00080">
    <property type="entry name" value="SDRFAMILY"/>
</dbReference>
<accession>A0ABS4M2S4</accession>
<keyword evidence="5" id="KW-1185">Reference proteome</keyword>
<dbReference type="PRINTS" id="PR00081">
    <property type="entry name" value="GDHRDH"/>
</dbReference>
<evidence type="ECO:0000313" key="4">
    <source>
        <dbReference type="EMBL" id="MBP2053982.1"/>
    </source>
</evidence>
<sequence>MSNDIAGPESHAAHGTKGDQESPRRVLVTGAARGIGRSIALKLAAEGYDVIGCYRSESKEARATQEEVENLGVHALFTECDVRDRDAVEEMVAHAENELGPITALVNNAGITRNGPMPLLAGQSWDDVIDTNLTGMWNVCQTVLYRFLRRKSGTCVNISSIVALSGFVTMSNYAASKAGIIGMSKSLAREVAGHGVRVNVVAPGITETQMMEDIPVPMREKMLERIPLKRFGRPEDVAELVSYLVSDRAAYITGQVIRVDGGAAL</sequence>
<dbReference type="Proteomes" id="UP001519309">
    <property type="component" value="Unassembled WGS sequence"/>
</dbReference>
<comment type="similarity">
    <text evidence="1">Belongs to the short-chain dehydrogenases/reductases (SDR) family.</text>
</comment>
<feature type="domain" description="Ketoreductase" evidence="3">
    <location>
        <begin position="24"/>
        <end position="208"/>
    </location>
</feature>
<dbReference type="EMBL" id="JAGGLP010000018">
    <property type="protein sequence ID" value="MBP2053982.1"/>
    <property type="molecule type" value="Genomic_DNA"/>
</dbReference>
<dbReference type="InterPro" id="IPR050259">
    <property type="entry name" value="SDR"/>
</dbReference>
<dbReference type="Pfam" id="PF13561">
    <property type="entry name" value="adh_short_C2"/>
    <property type="match status" value="1"/>
</dbReference>
<evidence type="ECO:0000256" key="1">
    <source>
        <dbReference type="ARBA" id="ARBA00006484"/>
    </source>
</evidence>
<dbReference type="EC" id="1.1.1.100" evidence="4"/>
<evidence type="ECO:0000259" key="3">
    <source>
        <dbReference type="SMART" id="SM00822"/>
    </source>
</evidence>
<dbReference type="InterPro" id="IPR057326">
    <property type="entry name" value="KR_dom"/>
</dbReference>
<dbReference type="RefSeq" id="WP_237281733.1">
    <property type="nucleotide sequence ID" value="NZ_CP016279.1"/>
</dbReference>
<dbReference type="NCBIfam" id="NF005559">
    <property type="entry name" value="PRK07231.1"/>
    <property type="match status" value="1"/>
</dbReference>
<evidence type="ECO:0000313" key="5">
    <source>
        <dbReference type="Proteomes" id="UP001519309"/>
    </source>
</evidence>
<dbReference type="PANTHER" id="PTHR42879:SF2">
    <property type="entry name" value="3-OXOACYL-[ACYL-CARRIER-PROTEIN] REDUCTASE FABG"/>
    <property type="match status" value="1"/>
</dbReference>
<reference evidence="4 5" key="1">
    <citation type="submission" date="2021-03" db="EMBL/GenBank/DDBJ databases">
        <title>Genomic Encyclopedia of Type Strains, Phase IV (KMG-IV): sequencing the most valuable type-strain genomes for metagenomic binning, comparative biology and taxonomic classification.</title>
        <authorList>
            <person name="Goeker M."/>
        </authorList>
    </citation>
    <scope>NUCLEOTIDE SEQUENCE [LARGE SCALE GENOMIC DNA]</scope>
    <source>
        <strain evidence="4 5">DSM 40499</strain>
    </source>
</reference>